<protein>
    <submittedName>
        <fullName evidence="2">Putative secreted peptide</fullName>
    </submittedName>
</protein>
<name>A0A2M3ZWZ9_9DIPT</name>
<accession>A0A2M3ZWZ9</accession>
<dbReference type="AlphaFoldDB" id="A0A2M3ZWZ9"/>
<keyword evidence="1" id="KW-0732">Signal</keyword>
<feature type="signal peptide" evidence="1">
    <location>
        <begin position="1"/>
        <end position="25"/>
    </location>
</feature>
<organism evidence="2">
    <name type="scientific">Anopheles braziliensis</name>
    <dbReference type="NCBI Taxonomy" id="58242"/>
    <lineage>
        <taxon>Eukaryota</taxon>
        <taxon>Metazoa</taxon>
        <taxon>Ecdysozoa</taxon>
        <taxon>Arthropoda</taxon>
        <taxon>Hexapoda</taxon>
        <taxon>Insecta</taxon>
        <taxon>Pterygota</taxon>
        <taxon>Neoptera</taxon>
        <taxon>Endopterygota</taxon>
        <taxon>Diptera</taxon>
        <taxon>Nematocera</taxon>
        <taxon>Culicoidea</taxon>
        <taxon>Culicidae</taxon>
        <taxon>Anophelinae</taxon>
        <taxon>Anopheles</taxon>
    </lineage>
</organism>
<evidence type="ECO:0000313" key="2">
    <source>
        <dbReference type="EMBL" id="MBW32918.1"/>
    </source>
</evidence>
<sequence>MVAVVAVLADLLLLFVLLALPLAEPDCAGVLGVPRLSSLLLGGGTTLYGKGRLSVLPALSALLLLYVPETCRGWFASV</sequence>
<feature type="chain" id="PRO_5014695096" evidence="1">
    <location>
        <begin position="26"/>
        <end position="78"/>
    </location>
</feature>
<evidence type="ECO:0000256" key="1">
    <source>
        <dbReference type="SAM" id="SignalP"/>
    </source>
</evidence>
<dbReference type="EMBL" id="GGFM01012167">
    <property type="protein sequence ID" value="MBW32918.1"/>
    <property type="molecule type" value="Transcribed_RNA"/>
</dbReference>
<proteinExistence type="predicted"/>
<reference evidence="2" key="1">
    <citation type="submission" date="2018-01" db="EMBL/GenBank/DDBJ databases">
        <title>An insight into the sialome of Amazonian anophelines.</title>
        <authorList>
            <person name="Ribeiro J.M."/>
            <person name="Scarpassa V."/>
            <person name="Calvo E."/>
        </authorList>
    </citation>
    <scope>NUCLEOTIDE SEQUENCE</scope>
    <source>
        <tissue evidence="2">Salivary glands</tissue>
    </source>
</reference>